<organism evidence="2">
    <name type="scientific">Amphimedon queenslandica</name>
    <name type="common">Sponge</name>
    <dbReference type="NCBI Taxonomy" id="400682"/>
    <lineage>
        <taxon>Eukaryota</taxon>
        <taxon>Metazoa</taxon>
        <taxon>Porifera</taxon>
        <taxon>Demospongiae</taxon>
        <taxon>Heteroscleromorpha</taxon>
        <taxon>Haplosclerida</taxon>
        <taxon>Niphatidae</taxon>
        <taxon>Amphimedon</taxon>
    </lineage>
</organism>
<dbReference type="AlphaFoldDB" id="A0A1X7TWA3"/>
<evidence type="ECO:0000256" key="1">
    <source>
        <dbReference type="SAM" id="Phobius"/>
    </source>
</evidence>
<proteinExistence type="predicted"/>
<keyword evidence="1" id="KW-0812">Transmembrane</keyword>
<reference evidence="2" key="1">
    <citation type="submission" date="2017-05" db="UniProtKB">
        <authorList>
            <consortium name="EnsemblMetazoa"/>
        </authorList>
    </citation>
    <scope>IDENTIFICATION</scope>
</reference>
<dbReference type="InParanoid" id="A0A1X7TWA3"/>
<sequence>LLEFYLVFQQYHCEMKEFVIVLLISLVKGTVYFMLCHISLLGQFLSITNHVKQLSVIYQTLKNCLI</sequence>
<keyword evidence="1" id="KW-0472">Membrane</keyword>
<feature type="transmembrane region" description="Helical" evidence="1">
    <location>
        <begin position="20"/>
        <end position="45"/>
    </location>
</feature>
<dbReference type="EnsemblMetazoa" id="Aqu2.1.19506_001">
    <property type="protein sequence ID" value="Aqu2.1.19506_001"/>
    <property type="gene ID" value="Aqu2.1.19506"/>
</dbReference>
<name>A0A1X7TWA3_AMPQE</name>
<protein>
    <submittedName>
        <fullName evidence="2">Uncharacterized protein</fullName>
    </submittedName>
</protein>
<keyword evidence="1" id="KW-1133">Transmembrane helix</keyword>
<evidence type="ECO:0000313" key="2">
    <source>
        <dbReference type="EnsemblMetazoa" id="Aqu2.1.19506_001"/>
    </source>
</evidence>
<accession>A0A1X7TWA3</accession>